<evidence type="ECO:0000313" key="9">
    <source>
        <dbReference type="EMBL" id="MBC3214899.1"/>
    </source>
</evidence>
<dbReference type="InterPro" id="IPR009100">
    <property type="entry name" value="AcylCoA_DH/oxidase_NM_dom_sf"/>
</dbReference>
<dbReference type="CDD" id="cd00567">
    <property type="entry name" value="ACAD"/>
    <property type="match status" value="1"/>
</dbReference>
<evidence type="ECO:0000313" key="10">
    <source>
        <dbReference type="Proteomes" id="UP000659084"/>
    </source>
</evidence>
<dbReference type="Proteomes" id="UP000659084">
    <property type="component" value="Unassembled WGS sequence"/>
</dbReference>
<evidence type="ECO:0000256" key="4">
    <source>
        <dbReference type="ARBA" id="ARBA00022827"/>
    </source>
</evidence>
<feature type="domain" description="Acyl-CoA dehydrogenase/oxidase N-terminal" evidence="8">
    <location>
        <begin position="7"/>
        <end position="116"/>
    </location>
</feature>
<organism evidence="9 10">
    <name type="scientific">Serratia fonticola</name>
    <dbReference type="NCBI Taxonomy" id="47917"/>
    <lineage>
        <taxon>Bacteria</taxon>
        <taxon>Pseudomonadati</taxon>
        <taxon>Pseudomonadota</taxon>
        <taxon>Gammaproteobacteria</taxon>
        <taxon>Enterobacterales</taxon>
        <taxon>Yersiniaceae</taxon>
        <taxon>Serratia</taxon>
    </lineage>
</organism>
<accession>A0AAW3WVX5</accession>
<dbReference type="InterPro" id="IPR009075">
    <property type="entry name" value="AcylCo_DH/oxidase_C"/>
</dbReference>
<reference evidence="9" key="1">
    <citation type="submission" date="2020-08" db="EMBL/GenBank/DDBJ databases">
        <title>Food and environmental bacterial isolates.</title>
        <authorList>
            <person name="Richter L."/>
            <person name="Du Plessis E.M."/>
            <person name="Duvenage S."/>
            <person name="Allam M."/>
            <person name="Korsten L."/>
        </authorList>
    </citation>
    <scope>NUCLEOTIDE SEQUENCE</scope>
    <source>
        <strain evidence="9">UPMP2127</strain>
    </source>
</reference>
<comment type="cofactor">
    <cofactor evidence="1 5">
        <name>FAD</name>
        <dbReference type="ChEBI" id="CHEBI:57692"/>
    </cofactor>
</comment>
<keyword evidence="4 5" id="KW-0274">FAD</keyword>
<dbReference type="PANTHER" id="PTHR43884">
    <property type="entry name" value="ACYL-COA DEHYDROGENASE"/>
    <property type="match status" value="1"/>
</dbReference>
<sequence length="390" mass="43547">MQFDWNEEQREIRTKYYAVGATLAHQEINTPGEFNTNGWQRLLQEGLWQYIVPSEYGGNGLGWWHFTAALEGVASSIRKPGLLLSIIAQAGMVRALTLYGNDMQRERYFPAILRGELSATAIAEPETGTDTRNIKTLLMEDEQGYLLTGEKYNIAHAPITQFTLVVSRLANTENQGGIALALVDRETTGVTYQTPDNKLGLADLPTGSIRFANVRIPPEQLLGKPGDGHKNLIQIISLGRIYYGLVAALIPTCFMKDALSYIHSRASFGSTIDRHQYVQQRIVEIQLGIERSRWLAYGALSHLLNEHTEQELLMVSSMAKIMGANDLVNNATSLLKLYGSIGYQQGPIADFVRDALGFCSVGGTEEMHKKNIFNQINRLPIYKQRIDPTR</sequence>
<dbReference type="PANTHER" id="PTHR43884:SF12">
    <property type="entry name" value="ISOVALERYL-COA DEHYDROGENASE, MITOCHONDRIAL-RELATED"/>
    <property type="match status" value="1"/>
</dbReference>
<evidence type="ECO:0000256" key="1">
    <source>
        <dbReference type="ARBA" id="ARBA00001974"/>
    </source>
</evidence>
<evidence type="ECO:0000259" key="7">
    <source>
        <dbReference type="Pfam" id="PF02770"/>
    </source>
</evidence>
<dbReference type="EMBL" id="JACNYO010000030">
    <property type="protein sequence ID" value="MBC3214899.1"/>
    <property type="molecule type" value="Genomic_DNA"/>
</dbReference>
<evidence type="ECO:0000256" key="5">
    <source>
        <dbReference type="RuleBase" id="RU362125"/>
    </source>
</evidence>
<feature type="domain" description="Acyl-CoA oxidase/dehydrogenase middle" evidence="7">
    <location>
        <begin position="119"/>
        <end position="214"/>
    </location>
</feature>
<comment type="caution">
    <text evidence="9">The sequence shown here is derived from an EMBL/GenBank/DDBJ whole genome shotgun (WGS) entry which is preliminary data.</text>
</comment>
<name>A0AAW3WVX5_SERFO</name>
<keyword evidence="3 5" id="KW-0285">Flavoprotein</keyword>
<feature type="domain" description="Acyl-CoA dehydrogenase/oxidase C-terminal" evidence="6">
    <location>
        <begin position="226"/>
        <end position="373"/>
    </location>
</feature>
<dbReference type="InterPro" id="IPR013786">
    <property type="entry name" value="AcylCoA_DH/ox_N"/>
</dbReference>
<dbReference type="RefSeq" id="WP_179253474.1">
    <property type="nucleotide sequence ID" value="NZ_JACBIV010000024.1"/>
</dbReference>
<dbReference type="Gene3D" id="1.10.540.10">
    <property type="entry name" value="Acyl-CoA dehydrogenase/oxidase, N-terminal domain"/>
    <property type="match status" value="1"/>
</dbReference>
<dbReference type="InterPro" id="IPR037069">
    <property type="entry name" value="AcylCoA_DH/ox_N_sf"/>
</dbReference>
<evidence type="ECO:0000259" key="6">
    <source>
        <dbReference type="Pfam" id="PF00441"/>
    </source>
</evidence>
<dbReference type="GO" id="GO:0050660">
    <property type="term" value="F:flavin adenine dinucleotide binding"/>
    <property type="evidence" value="ECO:0007669"/>
    <property type="project" value="InterPro"/>
</dbReference>
<dbReference type="SUPFAM" id="SSF47203">
    <property type="entry name" value="Acyl-CoA dehydrogenase C-terminal domain-like"/>
    <property type="match status" value="1"/>
</dbReference>
<dbReference type="SUPFAM" id="SSF56645">
    <property type="entry name" value="Acyl-CoA dehydrogenase NM domain-like"/>
    <property type="match status" value="1"/>
</dbReference>
<dbReference type="InterPro" id="IPR036250">
    <property type="entry name" value="AcylCo_DH-like_C"/>
</dbReference>
<dbReference type="InterPro" id="IPR006091">
    <property type="entry name" value="Acyl-CoA_Oxase/DH_mid-dom"/>
</dbReference>
<dbReference type="AlphaFoldDB" id="A0AAW3WVX5"/>
<evidence type="ECO:0000259" key="8">
    <source>
        <dbReference type="Pfam" id="PF02771"/>
    </source>
</evidence>
<proteinExistence type="inferred from homology"/>
<dbReference type="Pfam" id="PF00441">
    <property type="entry name" value="Acyl-CoA_dh_1"/>
    <property type="match status" value="1"/>
</dbReference>
<evidence type="ECO:0000256" key="2">
    <source>
        <dbReference type="ARBA" id="ARBA00009347"/>
    </source>
</evidence>
<dbReference type="Pfam" id="PF02770">
    <property type="entry name" value="Acyl-CoA_dh_M"/>
    <property type="match status" value="1"/>
</dbReference>
<dbReference type="GO" id="GO:0003995">
    <property type="term" value="F:acyl-CoA dehydrogenase activity"/>
    <property type="evidence" value="ECO:0007669"/>
    <property type="project" value="TreeGrafter"/>
</dbReference>
<evidence type="ECO:0000256" key="3">
    <source>
        <dbReference type="ARBA" id="ARBA00022630"/>
    </source>
</evidence>
<dbReference type="Pfam" id="PF02771">
    <property type="entry name" value="Acyl-CoA_dh_N"/>
    <property type="match status" value="1"/>
</dbReference>
<comment type="similarity">
    <text evidence="2 5">Belongs to the acyl-CoA dehydrogenase family.</text>
</comment>
<dbReference type="InterPro" id="IPR046373">
    <property type="entry name" value="Acyl-CoA_Oxase/DH_mid-dom_sf"/>
</dbReference>
<dbReference type="Gene3D" id="2.40.110.10">
    <property type="entry name" value="Butyryl-CoA Dehydrogenase, subunit A, domain 2"/>
    <property type="match status" value="1"/>
</dbReference>
<gene>
    <name evidence="9" type="ORF">H8J20_22440</name>
</gene>
<keyword evidence="5" id="KW-0560">Oxidoreductase</keyword>
<protein>
    <submittedName>
        <fullName evidence="9">Acyl-CoA/acyl-ACP dehydrogenase</fullName>
    </submittedName>
</protein>
<dbReference type="Gene3D" id="1.20.140.10">
    <property type="entry name" value="Butyryl-CoA Dehydrogenase, subunit A, domain 3"/>
    <property type="match status" value="1"/>
</dbReference>